<dbReference type="PANTHER" id="PTHR30008">
    <property type="entry name" value="EXODEOXYRIBONUCLEASE 7 LARGE SUBUNIT"/>
    <property type="match status" value="1"/>
</dbReference>
<keyword evidence="1 5" id="KW-0963">Cytoplasm</keyword>
<dbReference type="GO" id="GO:0003676">
    <property type="term" value="F:nucleic acid binding"/>
    <property type="evidence" value="ECO:0007669"/>
    <property type="project" value="InterPro"/>
</dbReference>
<evidence type="ECO:0000256" key="2">
    <source>
        <dbReference type="ARBA" id="ARBA00022722"/>
    </source>
</evidence>
<evidence type="ECO:0000256" key="5">
    <source>
        <dbReference type="HAMAP-Rule" id="MF_00378"/>
    </source>
</evidence>
<keyword evidence="10" id="KW-1185">Reference proteome</keyword>
<dbReference type="STRING" id="1276257.SSABA_v1c04910"/>
<dbReference type="HAMAP" id="MF_00378">
    <property type="entry name" value="Exonuc_7_L"/>
    <property type="match status" value="1"/>
</dbReference>
<comment type="function">
    <text evidence="5">Bidirectionally degrades single-stranded DNA into large acid-insoluble oligonucleotides, which are then degraded further into small acid-soluble oligonucleotides.</text>
</comment>
<evidence type="ECO:0000259" key="8">
    <source>
        <dbReference type="Pfam" id="PF13742"/>
    </source>
</evidence>
<dbReference type="GO" id="GO:0006308">
    <property type="term" value="P:DNA catabolic process"/>
    <property type="evidence" value="ECO:0007669"/>
    <property type="project" value="UniProtKB-UniRule"/>
</dbReference>
<dbReference type="Pfam" id="PF02601">
    <property type="entry name" value="Exonuc_VII_L"/>
    <property type="match status" value="1"/>
</dbReference>
<dbReference type="PANTHER" id="PTHR30008:SF0">
    <property type="entry name" value="EXODEOXYRIBONUCLEASE 7 LARGE SUBUNIT"/>
    <property type="match status" value="1"/>
</dbReference>
<reference evidence="9 10" key="1">
    <citation type="journal article" date="2014" name="Genome Biol. Evol.">
        <title>Molecular evolution of the substrate utilization strategies and putative virulence factors in mosquito-associated Spiroplasma species.</title>
        <authorList>
            <person name="Chang T.H."/>
            <person name="Lo W.S."/>
            <person name="Ku C."/>
            <person name="Chen L.L."/>
            <person name="Kuo C.H."/>
        </authorList>
    </citation>
    <scope>NUCLEOTIDE SEQUENCE [LARGE SCALE GENOMIC DNA]</scope>
    <source>
        <strain evidence="9">Ar-1343</strain>
    </source>
</reference>
<accession>W6A9Q0</accession>
<gene>
    <name evidence="5 9" type="primary">xseA</name>
    <name evidence="9" type="ORF">SSABA_v1c04910</name>
</gene>
<dbReference type="AlphaFoldDB" id="W6A9Q0"/>
<evidence type="ECO:0000313" key="10">
    <source>
        <dbReference type="Proteomes" id="UP000019265"/>
    </source>
</evidence>
<comment type="subunit">
    <text evidence="5">Heterooligomer composed of large and small subunits.</text>
</comment>
<dbReference type="InterPro" id="IPR020579">
    <property type="entry name" value="Exonuc_VII_lsu_C"/>
</dbReference>
<keyword evidence="3 5" id="KW-0378">Hydrolase</keyword>
<keyword evidence="4 5" id="KW-0269">Exonuclease</keyword>
<comment type="similarity">
    <text evidence="5 6">Belongs to the XseA family.</text>
</comment>
<evidence type="ECO:0000256" key="3">
    <source>
        <dbReference type="ARBA" id="ARBA00022801"/>
    </source>
</evidence>
<dbReference type="InterPro" id="IPR025824">
    <property type="entry name" value="OB-fold_nuc-bd_dom"/>
</dbReference>
<dbReference type="Pfam" id="PF13742">
    <property type="entry name" value="tRNA_anti_2"/>
    <property type="match status" value="1"/>
</dbReference>
<dbReference type="GO" id="GO:0008855">
    <property type="term" value="F:exodeoxyribonuclease VII activity"/>
    <property type="evidence" value="ECO:0007669"/>
    <property type="project" value="UniProtKB-UniRule"/>
</dbReference>
<feature type="domain" description="OB-fold nucleic acid binding" evidence="8">
    <location>
        <begin position="6"/>
        <end position="101"/>
    </location>
</feature>
<dbReference type="HOGENOM" id="CLU_023625_3_1_14"/>
<comment type="catalytic activity">
    <reaction evidence="5 6">
        <text>Exonucleolytic cleavage in either 5'- to 3'- or 3'- to 5'-direction to yield nucleoside 5'-phosphates.</text>
        <dbReference type="EC" id="3.1.11.6"/>
    </reaction>
</comment>
<feature type="domain" description="Exonuclease VII large subunit C-terminal" evidence="7">
    <location>
        <begin position="125"/>
        <end position="416"/>
    </location>
</feature>
<dbReference type="eggNOG" id="COG1570">
    <property type="taxonomic scope" value="Bacteria"/>
</dbReference>
<dbReference type="EC" id="3.1.11.6" evidence="5"/>
<evidence type="ECO:0000256" key="6">
    <source>
        <dbReference type="RuleBase" id="RU004355"/>
    </source>
</evidence>
<dbReference type="RefSeq" id="WP_025251039.1">
    <property type="nucleotide sequence ID" value="NZ_CP006934.1"/>
</dbReference>
<dbReference type="OrthoDB" id="9802795at2"/>
<comment type="subcellular location">
    <subcellularLocation>
        <location evidence="5 6">Cytoplasm</location>
    </subcellularLocation>
</comment>
<proteinExistence type="inferred from homology"/>
<sequence length="429" mass="48918">MDSKVLTVSEFNNLIKKNLESIDYFKSINVTGELSNLTFNKTGHIYFSIKDQGASISCMIWKDKAHILKAVNPKEGMKLTVSGRLTYYVPSGKTNFEVVDVKLDGLGYLHILYNERKNELEKSGWFDESIKKTIPRFPKNIGIVTASTGAAVQDLIKTITRRFPQVNIFIFPTLVQGEQAQFDIADKINQANNFKTPIDTLIVGRGGGSYEDLWSFNEMVVLEAIRKSDIPIISAIGHEPDITLADYVSDLRAATPTAAGEIATPSIEELRRHLEMLKNDLTKSVIKVHNDFKKELRDLYLFFFKNSKKLVQKSESDYQNLVNNLRQIINAKIFGIQNYLENVEEKQIQKINSIVEMRNFNLKHFSEKINLLSPLKPLENGFALIRDQDNKIIKNIKNMKNQEKINVEMIDGRVTIKTKNNIEENLNGK</sequence>
<organism evidence="9 10">
    <name type="scientific">Spiroplasma sabaudiense Ar-1343</name>
    <dbReference type="NCBI Taxonomy" id="1276257"/>
    <lineage>
        <taxon>Bacteria</taxon>
        <taxon>Bacillati</taxon>
        <taxon>Mycoplasmatota</taxon>
        <taxon>Mollicutes</taxon>
        <taxon>Entomoplasmatales</taxon>
        <taxon>Spiroplasmataceae</taxon>
        <taxon>Spiroplasma</taxon>
    </lineage>
</organism>
<dbReference type="Proteomes" id="UP000019265">
    <property type="component" value="Chromosome"/>
</dbReference>
<evidence type="ECO:0000313" key="9">
    <source>
        <dbReference type="EMBL" id="AHI53898.1"/>
    </source>
</evidence>
<dbReference type="KEGG" id="ssab:SSABA_v1c04910"/>
<evidence type="ECO:0000256" key="1">
    <source>
        <dbReference type="ARBA" id="ARBA00022490"/>
    </source>
</evidence>
<keyword evidence="2 5" id="KW-0540">Nuclease</keyword>
<protein>
    <recommendedName>
        <fullName evidence="5">Exodeoxyribonuclease 7 large subunit</fullName>
        <ecNumber evidence="5">3.1.11.6</ecNumber>
    </recommendedName>
    <alternativeName>
        <fullName evidence="5">Exodeoxyribonuclease VII large subunit</fullName>
        <shortName evidence="5">Exonuclease VII large subunit</shortName>
    </alternativeName>
</protein>
<evidence type="ECO:0000256" key="4">
    <source>
        <dbReference type="ARBA" id="ARBA00022839"/>
    </source>
</evidence>
<name>W6A9Q0_9MOLU</name>
<dbReference type="NCBIfam" id="TIGR00237">
    <property type="entry name" value="xseA"/>
    <property type="match status" value="1"/>
</dbReference>
<dbReference type="GO" id="GO:0009318">
    <property type="term" value="C:exodeoxyribonuclease VII complex"/>
    <property type="evidence" value="ECO:0007669"/>
    <property type="project" value="UniProtKB-UniRule"/>
</dbReference>
<dbReference type="PATRIC" id="fig|1276257.3.peg.501"/>
<dbReference type="EMBL" id="CP006934">
    <property type="protein sequence ID" value="AHI53898.1"/>
    <property type="molecule type" value="Genomic_DNA"/>
</dbReference>
<dbReference type="InterPro" id="IPR003753">
    <property type="entry name" value="Exonuc_VII_L"/>
</dbReference>
<dbReference type="GO" id="GO:0005737">
    <property type="term" value="C:cytoplasm"/>
    <property type="evidence" value="ECO:0007669"/>
    <property type="project" value="UniProtKB-SubCell"/>
</dbReference>
<dbReference type="CDD" id="cd04489">
    <property type="entry name" value="ExoVII_LU_OBF"/>
    <property type="match status" value="1"/>
</dbReference>
<evidence type="ECO:0000259" key="7">
    <source>
        <dbReference type="Pfam" id="PF02601"/>
    </source>
</evidence>